<evidence type="ECO:0000313" key="6">
    <source>
        <dbReference type="EMBL" id="MBM6912615.1"/>
    </source>
</evidence>
<keyword evidence="4" id="KW-0804">Transcription</keyword>
<keyword evidence="1" id="KW-0805">Transcription regulation</keyword>
<reference evidence="6 7" key="1">
    <citation type="journal article" date="2021" name="Sci. Rep.">
        <title>The distribution of antibiotic resistance genes in chicken gut microbiota commensals.</title>
        <authorList>
            <person name="Juricova H."/>
            <person name="Matiasovicova J."/>
            <person name="Kubasova T."/>
            <person name="Cejkova D."/>
            <person name="Rychlik I."/>
        </authorList>
    </citation>
    <scope>NUCLEOTIDE SEQUENCE [LARGE SCALE GENOMIC DNA]</scope>
    <source>
        <strain evidence="6 7">An537</strain>
    </source>
</reference>
<dbReference type="CDD" id="cd06171">
    <property type="entry name" value="Sigma70_r4"/>
    <property type="match status" value="1"/>
</dbReference>
<proteinExistence type="predicted"/>
<comment type="caution">
    <text evidence="6">The sequence shown here is derived from an EMBL/GenBank/DDBJ whole genome shotgun (WGS) entry which is preliminary data.</text>
</comment>
<evidence type="ECO:0000259" key="5">
    <source>
        <dbReference type="Pfam" id="PF04545"/>
    </source>
</evidence>
<organism evidence="6 7">
    <name type="scientific">Veillonella magna</name>
    <dbReference type="NCBI Taxonomy" id="464322"/>
    <lineage>
        <taxon>Bacteria</taxon>
        <taxon>Bacillati</taxon>
        <taxon>Bacillota</taxon>
        <taxon>Negativicutes</taxon>
        <taxon>Veillonellales</taxon>
        <taxon>Veillonellaceae</taxon>
        <taxon>Veillonella</taxon>
    </lineage>
</organism>
<dbReference type="InterPro" id="IPR013324">
    <property type="entry name" value="RNA_pol_sigma_r3/r4-like"/>
</dbReference>
<name>A0ABS2GFV5_9FIRM</name>
<dbReference type="InterPro" id="IPR014284">
    <property type="entry name" value="RNA_pol_sigma-70_dom"/>
</dbReference>
<accession>A0ABS2GFV5</accession>
<keyword evidence="7" id="KW-1185">Reference proteome</keyword>
<gene>
    <name evidence="6" type="ORF">H6A01_04660</name>
</gene>
<dbReference type="RefSeq" id="WP_205087709.1">
    <property type="nucleotide sequence ID" value="NZ_JACJLA010000006.1"/>
</dbReference>
<dbReference type="InterPro" id="IPR007630">
    <property type="entry name" value="RNA_pol_sigma70_r4"/>
</dbReference>
<keyword evidence="2" id="KW-0731">Sigma factor</keyword>
<dbReference type="InterPro" id="IPR036388">
    <property type="entry name" value="WH-like_DNA-bd_sf"/>
</dbReference>
<dbReference type="PANTHER" id="PTHR30385">
    <property type="entry name" value="SIGMA FACTOR F FLAGELLAR"/>
    <property type="match status" value="1"/>
</dbReference>
<protein>
    <submittedName>
        <fullName evidence="6">Sigma-70 family RNA polymerase sigma factor</fullName>
    </submittedName>
</protein>
<dbReference type="SUPFAM" id="SSF88659">
    <property type="entry name" value="Sigma3 and sigma4 domains of RNA polymerase sigma factors"/>
    <property type="match status" value="1"/>
</dbReference>
<evidence type="ECO:0000256" key="4">
    <source>
        <dbReference type="ARBA" id="ARBA00023163"/>
    </source>
</evidence>
<evidence type="ECO:0000256" key="1">
    <source>
        <dbReference type="ARBA" id="ARBA00023015"/>
    </source>
</evidence>
<evidence type="ECO:0000313" key="7">
    <source>
        <dbReference type="Proteomes" id="UP000707138"/>
    </source>
</evidence>
<keyword evidence="3" id="KW-0238">DNA-binding</keyword>
<dbReference type="NCBIfam" id="TIGR02937">
    <property type="entry name" value="sigma70-ECF"/>
    <property type="match status" value="1"/>
</dbReference>
<evidence type="ECO:0000256" key="3">
    <source>
        <dbReference type="ARBA" id="ARBA00023125"/>
    </source>
</evidence>
<dbReference type="Gene3D" id="1.10.10.10">
    <property type="entry name" value="Winged helix-like DNA-binding domain superfamily/Winged helix DNA-binding domain"/>
    <property type="match status" value="1"/>
</dbReference>
<feature type="domain" description="RNA polymerase sigma-70 region 4" evidence="5">
    <location>
        <begin position="206"/>
        <end position="253"/>
    </location>
</feature>
<dbReference type="Pfam" id="PF04545">
    <property type="entry name" value="Sigma70_r4"/>
    <property type="match status" value="1"/>
</dbReference>
<dbReference type="EMBL" id="JACJLA010000006">
    <property type="protein sequence ID" value="MBM6912615.1"/>
    <property type="molecule type" value="Genomic_DNA"/>
</dbReference>
<evidence type="ECO:0000256" key="2">
    <source>
        <dbReference type="ARBA" id="ARBA00023082"/>
    </source>
</evidence>
<sequence>MKSSDKKEMNVQFVINTQEEEATWDTATTRDSDIPWDADTLWAYVSVQDGAIPAVENLCNTHNRWEAIDKRDNCLVALAQAGDEQAMAELFALYTPMIIKYDNDRHLAGHGQEVLDILWIDMVKAIYTYDLNGSIPFTCHANSKILYGEMGAARDLHRLWDREVFFPNGEITDAIVRFDIEAFDVVEAESVVLQRLKYELVDNIVNQLPDEDKKIIFGIYFEGLSMTELAHRMGISRQAVSQHHARCKKKLRHLLLETKLF</sequence>
<dbReference type="Proteomes" id="UP000707138">
    <property type="component" value="Unassembled WGS sequence"/>
</dbReference>